<keyword evidence="1" id="KW-0812">Transmembrane</keyword>
<reference evidence="2 3" key="1">
    <citation type="journal article" date="2017" name="Nat. Commun.">
        <title>'ARMAN' archaea depend on association with euryarchaeal host in culture and in situ.</title>
        <authorList>
            <person name="Golyshina O."/>
            <person name="Toshchakov S."/>
            <person name="Makarova K."/>
            <person name="Gavrilov S."/>
            <person name="Korzhenkov A."/>
            <person name="La Cono V."/>
            <person name="Arcadi E."/>
            <person name="Nechitaylo T."/>
            <person name="Ferrer M."/>
            <person name="Kublanov I."/>
            <person name="Wolf Y."/>
            <person name="Yakimov M."/>
            <person name="Golyshin P."/>
            <person name="Slesarev A."/>
            <person name="Kozyavkin S."/>
        </authorList>
    </citation>
    <scope>NUCLEOTIDE SEQUENCE [LARGE SCALE GENOMIC DNA]</scope>
    <source>
        <strain evidence="2 3">Mia14</strain>
    </source>
</reference>
<protein>
    <submittedName>
        <fullName evidence="2">Uncharacterized protein</fullName>
    </submittedName>
</protein>
<dbReference type="EMBL" id="CP019964">
    <property type="protein sequence ID" value="ASI13482.1"/>
    <property type="molecule type" value="Genomic_DNA"/>
</dbReference>
<dbReference type="Proteomes" id="UP000197679">
    <property type="component" value="Chromosome"/>
</dbReference>
<keyword evidence="1" id="KW-1133">Transmembrane helix</keyword>
<accession>A0A218NM02</accession>
<name>A0A218NM02_9ARCH</name>
<sequence length="181" mass="19407">MAIDDKLDKGGNNFTSSNKAILGSVIIVVAAIIISIAIISLHTGAQSNNLAAFESYYKSSPNLNIYVNATNSSSFVNTLGCADSLIEVIIENKTIHKSPSDINLFIMNNTSCIYSKGLVNVENYSNASISKCLSYSNSSPTIMINEGPINKTIVSGKRISYYGTPAFIENCGIAYELSDLN</sequence>
<organism evidence="2 3">
    <name type="scientific">Candidatus Mancarchaeum acidiphilum</name>
    <dbReference type="NCBI Taxonomy" id="1920749"/>
    <lineage>
        <taxon>Archaea</taxon>
        <taxon>Candidatus Micrarchaeota</taxon>
        <taxon>Candidatus Mancarchaeum</taxon>
    </lineage>
</organism>
<keyword evidence="3" id="KW-1185">Reference proteome</keyword>
<dbReference type="AlphaFoldDB" id="A0A218NM02"/>
<proteinExistence type="predicted"/>
<evidence type="ECO:0000313" key="3">
    <source>
        <dbReference type="Proteomes" id="UP000197679"/>
    </source>
</evidence>
<keyword evidence="1" id="KW-0472">Membrane</keyword>
<feature type="transmembrane region" description="Helical" evidence="1">
    <location>
        <begin position="20"/>
        <end position="41"/>
    </location>
</feature>
<dbReference type="RefSeq" id="WP_088819649.1">
    <property type="nucleotide sequence ID" value="NZ_CP019964.1"/>
</dbReference>
<gene>
    <name evidence="2" type="ORF">Mia14_0144</name>
</gene>
<dbReference type="GeneID" id="33313703"/>
<evidence type="ECO:0000313" key="2">
    <source>
        <dbReference type="EMBL" id="ASI13482.1"/>
    </source>
</evidence>
<evidence type="ECO:0000256" key="1">
    <source>
        <dbReference type="SAM" id="Phobius"/>
    </source>
</evidence>
<dbReference type="KEGG" id="marh:Mia14_0144"/>